<accession>A0A059AKH8</accession>
<dbReference type="EMBL" id="KK198761">
    <property type="protein sequence ID" value="KCW54343.1"/>
    <property type="molecule type" value="Genomic_DNA"/>
</dbReference>
<dbReference type="AlphaFoldDB" id="A0A059AKH8"/>
<dbReference type="InParanoid" id="A0A059AKH8"/>
<evidence type="ECO:0000313" key="1">
    <source>
        <dbReference type="EMBL" id="KCW54343.1"/>
    </source>
</evidence>
<dbReference type="Gramene" id="KCW54343">
    <property type="protein sequence ID" value="KCW54343"/>
    <property type="gene ID" value="EUGRSUZ_I00304"/>
</dbReference>
<proteinExistence type="predicted"/>
<organism evidence="1">
    <name type="scientific">Eucalyptus grandis</name>
    <name type="common">Flooded gum</name>
    <dbReference type="NCBI Taxonomy" id="71139"/>
    <lineage>
        <taxon>Eukaryota</taxon>
        <taxon>Viridiplantae</taxon>
        <taxon>Streptophyta</taxon>
        <taxon>Embryophyta</taxon>
        <taxon>Tracheophyta</taxon>
        <taxon>Spermatophyta</taxon>
        <taxon>Magnoliopsida</taxon>
        <taxon>eudicotyledons</taxon>
        <taxon>Gunneridae</taxon>
        <taxon>Pentapetalae</taxon>
        <taxon>rosids</taxon>
        <taxon>malvids</taxon>
        <taxon>Myrtales</taxon>
        <taxon>Myrtaceae</taxon>
        <taxon>Myrtoideae</taxon>
        <taxon>Eucalypteae</taxon>
        <taxon>Eucalyptus</taxon>
    </lineage>
</organism>
<reference evidence="1" key="1">
    <citation type="submission" date="2013-07" db="EMBL/GenBank/DDBJ databases">
        <title>The genome of Eucalyptus grandis.</title>
        <authorList>
            <person name="Schmutz J."/>
            <person name="Hayes R."/>
            <person name="Myburg A."/>
            <person name="Tuskan G."/>
            <person name="Grattapaglia D."/>
            <person name="Rokhsar D.S."/>
        </authorList>
    </citation>
    <scope>NUCLEOTIDE SEQUENCE</scope>
    <source>
        <tissue evidence="1">Leaf extractions</tissue>
    </source>
</reference>
<sequence length="91" mass="10846">MFCMESTEMNILSGPAFIIYNRLTLIDLHVKLKFFSFFFEFDAYIIYIYTCWKRNITTQSNVSNCIFQMTEPSLCLSYNHQKYTNASKMYA</sequence>
<protein>
    <submittedName>
        <fullName evidence="1">Uncharacterized protein</fullName>
    </submittedName>
</protein>
<name>A0A059AKH8_EUCGR</name>
<gene>
    <name evidence="1" type="ORF">EUGRSUZ_I00304</name>
</gene>